<feature type="domain" description="WIT1/2 N-terminal helical bundle" evidence="1">
    <location>
        <begin position="36"/>
        <end position="105"/>
    </location>
</feature>
<protein>
    <recommendedName>
        <fullName evidence="1">WIT1/2 N-terminal helical bundle domain-containing protein</fullName>
    </recommendedName>
</protein>
<dbReference type="InterPro" id="IPR058610">
    <property type="entry name" value="WIT1_2_N"/>
</dbReference>
<organism evidence="2 3">
    <name type="scientific">Castanea mollissima</name>
    <name type="common">Chinese chestnut</name>
    <dbReference type="NCBI Taxonomy" id="60419"/>
    <lineage>
        <taxon>Eukaryota</taxon>
        <taxon>Viridiplantae</taxon>
        <taxon>Streptophyta</taxon>
        <taxon>Embryophyta</taxon>
        <taxon>Tracheophyta</taxon>
        <taxon>Spermatophyta</taxon>
        <taxon>Magnoliopsida</taxon>
        <taxon>eudicotyledons</taxon>
        <taxon>Gunneridae</taxon>
        <taxon>Pentapetalae</taxon>
        <taxon>rosids</taxon>
        <taxon>fabids</taxon>
        <taxon>Fagales</taxon>
        <taxon>Fagaceae</taxon>
        <taxon>Castanea</taxon>
    </lineage>
</organism>
<comment type="caution">
    <text evidence="2">The sequence shown here is derived from an EMBL/GenBank/DDBJ whole genome shotgun (WGS) entry which is preliminary data.</text>
</comment>
<dbReference type="OrthoDB" id="1740494at2759"/>
<dbReference type="PANTHER" id="PTHR35705">
    <property type="entry name" value="WPP DOMAIN-INTERACTING TAIL-ANCHORED PROTEIN 1"/>
    <property type="match status" value="1"/>
</dbReference>
<name>A0A8J4QDI5_9ROSI</name>
<sequence length="118" mass="13262">MDSQAVGDIYAGALESEKLYVHLGISSNENGVQEIERSKKILTNVDLDLAYFSEKLVNLHIILMYLLAHENDLQAMALEKNYVSTESIEKALMFDLLSGILDSETFERIFYQDGGKIA</sequence>
<dbReference type="EMBL" id="JRKL02012523">
    <property type="protein sequence ID" value="KAF3944919.1"/>
    <property type="molecule type" value="Genomic_DNA"/>
</dbReference>
<dbReference type="InterPro" id="IPR039976">
    <property type="entry name" value="WIT1/WIT2"/>
</dbReference>
<evidence type="ECO:0000313" key="2">
    <source>
        <dbReference type="EMBL" id="KAF3944919.1"/>
    </source>
</evidence>
<keyword evidence="3" id="KW-1185">Reference proteome</keyword>
<dbReference type="AlphaFoldDB" id="A0A8J4QDI5"/>
<dbReference type="PANTHER" id="PTHR35705:SF2">
    <property type="entry name" value="WPP DOMAIN-INTERACTING TAIL-ANCHORED PROTEIN 2"/>
    <property type="match status" value="1"/>
</dbReference>
<dbReference type="Pfam" id="PF26581">
    <property type="entry name" value="WIT1_2_N"/>
    <property type="match status" value="1"/>
</dbReference>
<accession>A0A8J4QDI5</accession>
<proteinExistence type="predicted"/>
<evidence type="ECO:0000259" key="1">
    <source>
        <dbReference type="Pfam" id="PF26581"/>
    </source>
</evidence>
<evidence type="ECO:0000313" key="3">
    <source>
        <dbReference type="Proteomes" id="UP000737018"/>
    </source>
</evidence>
<gene>
    <name evidence="2" type="ORF">CMV_028658</name>
</gene>
<reference evidence="2" key="1">
    <citation type="submission" date="2020-03" db="EMBL/GenBank/DDBJ databases">
        <title>Castanea mollissima Vanexum genome sequencing.</title>
        <authorList>
            <person name="Staton M."/>
        </authorList>
    </citation>
    <scope>NUCLEOTIDE SEQUENCE</scope>
    <source>
        <tissue evidence="2">Leaf</tissue>
    </source>
</reference>
<dbReference type="Proteomes" id="UP000737018">
    <property type="component" value="Unassembled WGS sequence"/>
</dbReference>